<organism evidence="1 2">
    <name type="scientific">Saccharospirillum salsuginis</name>
    <dbReference type="NCBI Taxonomy" id="418750"/>
    <lineage>
        <taxon>Bacteria</taxon>
        <taxon>Pseudomonadati</taxon>
        <taxon>Pseudomonadota</taxon>
        <taxon>Gammaproteobacteria</taxon>
        <taxon>Oceanospirillales</taxon>
        <taxon>Saccharospirillaceae</taxon>
        <taxon>Saccharospirillum</taxon>
    </lineage>
</organism>
<evidence type="ECO:0000313" key="2">
    <source>
        <dbReference type="Proteomes" id="UP000626148"/>
    </source>
</evidence>
<comment type="caution">
    <text evidence="1">The sequence shown here is derived from an EMBL/GenBank/DDBJ whole genome shotgun (WGS) entry which is preliminary data.</text>
</comment>
<dbReference type="EMBL" id="BMXR01000003">
    <property type="protein sequence ID" value="GGX47515.1"/>
    <property type="molecule type" value="Genomic_DNA"/>
</dbReference>
<gene>
    <name evidence="1" type="ORF">GCM10007392_12960</name>
</gene>
<keyword evidence="2" id="KW-1185">Reference proteome</keyword>
<dbReference type="AlphaFoldDB" id="A0A918K3A3"/>
<dbReference type="Proteomes" id="UP000626148">
    <property type="component" value="Unassembled WGS sequence"/>
</dbReference>
<evidence type="ECO:0000313" key="1">
    <source>
        <dbReference type="EMBL" id="GGX47515.1"/>
    </source>
</evidence>
<proteinExistence type="predicted"/>
<protein>
    <submittedName>
        <fullName evidence="1">Uncharacterized protein</fullName>
    </submittedName>
</protein>
<name>A0A918K3A3_9GAMM</name>
<accession>A0A918K3A3</accession>
<reference evidence="1" key="1">
    <citation type="journal article" date="2014" name="Int. J. Syst. Evol. Microbiol.">
        <title>Complete genome sequence of Corynebacterium casei LMG S-19264T (=DSM 44701T), isolated from a smear-ripened cheese.</title>
        <authorList>
            <consortium name="US DOE Joint Genome Institute (JGI-PGF)"/>
            <person name="Walter F."/>
            <person name="Albersmeier A."/>
            <person name="Kalinowski J."/>
            <person name="Ruckert C."/>
        </authorList>
    </citation>
    <scope>NUCLEOTIDE SEQUENCE</scope>
    <source>
        <strain evidence="1">KCTC 22169</strain>
    </source>
</reference>
<reference evidence="1" key="2">
    <citation type="submission" date="2020-09" db="EMBL/GenBank/DDBJ databases">
        <authorList>
            <person name="Sun Q."/>
            <person name="Kim S."/>
        </authorList>
    </citation>
    <scope>NUCLEOTIDE SEQUENCE</scope>
    <source>
        <strain evidence="1">KCTC 22169</strain>
    </source>
</reference>
<sequence>MSGNTVEYKKSPFLLEVRRSFWYKSRLILSGPRIDRADRGLISLPVKGCRVDRTNTPSGGRSVYSNVGVTEESEAIATCLEFAKLQVSVL</sequence>